<keyword evidence="1" id="KW-0812">Transmembrane</keyword>
<organism evidence="3 4">
    <name type="scientific">Clostridium drakei</name>
    <dbReference type="NCBI Taxonomy" id="332101"/>
    <lineage>
        <taxon>Bacteria</taxon>
        <taxon>Bacillati</taxon>
        <taxon>Bacillota</taxon>
        <taxon>Clostridia</taxon>
        <taxon>Eubacteriales</taxon>
        <taxon>Clostridiaceae</taxon>
        <taxon>Clostridium</taxon>
    </lineage>
</organism>
<feature type="transmembrane region" description="Helical" evidence="1">
    <location>
        <begin position="7"/>
        <end position="26"/>
    </location>
</feature>
<dbReference type="CDD" id="cd10944">
    <property type="entry name" value="CE4_SmPgdA_like"/>
    <property type="match status" value="1"/>
</dbReference>
<feature type="domain" description="NodB homology" evidence="2">
    <location>
        <begin position="44"/>
        <end position="231"/>
    </location>
</feature>
<reference evidence="4" key="1">
    <citation type="submission" date="2017-04" db="EMBL/GenBank/DDBJ databases">
        <authorList>
            <person name="Song Y."/>
            <person name="Cho B.-K."/>
        </authorList>
    </citation>
    <scope>NUCLEOTIDE SEQUENCE [LARGE SCALE GENOMIC DNA]</scope>
    <source>
        <strain evidence="4">SL1</strain>
    </source>
</reference>
<dbReference type="KEGG" id="cdrk:B9W14_18990"/>
<keyword evidence="1" id="KW-1133">Transmembrane helix</keyword>
<name>A0A2U8DVL9_9CLOT</name>
<sequence>MKTTNKTVLMSVLFLSIIFILFNYTIPINFYNNVKASPSSMEEKIIYLTFDDGPSTNVTNKMLDILKQQNVKATFFVVGYKINGREDILKRMYNEGHSIGLHTYTHEYKKIYASDKDFINEMNETSMEIKKVLNIEPKIIRFPSGSKKHLTKNLLEKLHAENYKIYDWNLCTSDGINYHIKPNKLYREATQKCINPNKIFLLMHCDANNKSTCNCLDSVILYYKNLGYHFKPITPDTPEYYFRIKN</sequence>
<dbReference type="AlphaFoldDB" id="A0A2U8DVL9"/>
<protein>
    <submittedName>
        <fullName evidence="3">Polysaccharide deacetylase</fullName>
    </submittedName>
</protein>
<dbReference type="InterPro" id="IPR002509">
    <property type="entry name" value="NODB_dom"/>
</dbReference>
<evidence type="ECO:0000259" key="2">
    <source>
        <dbReference type="PROSITE" id="PS51677"/>
    </source>
</evidence>
<dbReference type="SUPFAM" id="SSF88713">
    <property type="entry name" value="Glycoside hydrolase/deacetylase"/>
    <property type="match status" value="1"/>
</dbReference>
<dbReference type="PANTHER" id="PTHR10587">
    <property type="entry name" value="GLYCOSYL TRANSFERASE-RELATED"/>
    <property type="match status" value="1"/>
</dbReference>
<dbReference type="GO" id="GO:0005975">
    <property type="term" value="P:carbohydrate metabolic process"/>
    <property type="evidence" value="ECO:0007669"/>
    <property type="project" value="InterPro"/>
</dbReference>
<dbReference type="RefSeq" id="WP_032078747.1">
    <property type="nucleotide sequence ID" value="NZ_CP020953.1"/>
</dbReference>
<dbReference type="GO" id="GO:0016810">
    <property type="term" value="F:hydrolase activity, acting on carbon-nitrogen (but not peptide) bonds"/>
    <property type="evidence" value="ECO:0007669"/>
    <property type="project" value="InterPro"/>
</dbReference>
<dbReference type="OrthoDB" id="258610at2"/>
<proteinExistence type="predicted"/>
<dbReference type="Pfam" id="PF01522">
    <property type="entry name" value="Polysacc_deac_1"/>
    <property type="match status" value="1"/>
</dbReference>
<evidence type="ECO:0000256" key="1">
    <source>
        <dbReference type="SAM" id="Phobius"/>
    </source>
</evidence>
<gene>
    <name evidence="3" type="ORF">B9W14_18990</name>
</gene>
<keyword evidence="4" id="KW-1185">Reference proteome</keyword>
<dbReference type="PROSITE" id="PS51677">
    <property type="entry name" value="NODB"/>
    <property type="match status" value="1"/>
</dbReference>
<dbReference type="InterPro" id="IPR050248">
    <property type="entry name" value="Polysacc_deacetylase_ArnD"/>
</dbReference>
<dbReference type="EMBL" id="CP020953">
    <property type="protein sequence ID" value="AWI06491.1"/>
    <property type="molecule type" value="Genomic_DNA"/>
</dbReference>
<dbReference type="PANTHER" id="PTHR10587:SF125">
    <property type="entry name" value="POLYSACCHARIDE DEACETYLASE YHEN-RELATED"/>
    <property type="match status" value="1"/>
</dbReference>
<evidence type="ECO:0000313" key="4">
    <source>
        <dbReference type="Proteomes" id="UP000244910"/>
    </source>
</evidence>
<keyword evidence="1" id="KW-0472">Membrane</keyword>
<dbReference type="Proteomes" id="UP000244910">
    <property type="component" value="Chromosome"/>
</dbReference>
<evidence type="ECO:0000313" key="3">
    <source>
        <dbReference type="EMBL" id="AWI06491.1"/>
    </source>
</evidence>
<accession>A0A2U8DVL9</accession>
<dbReference type="Gene3D" id="3.20.20.370">
    <property type="entry name" value="Glycoside hydrolase/deacetylase"/>
    <property type="match status" value="1"/>
</dbReference>
<dbReference type="InterPro" id="IPR011330">
    <property type="entry name" value="Glyco_hydro/deAcase_b/a-brl"/>
</dbReference>